<dbReference type="GO" id="GO:0016787">
    <property type="term" value="F:hydrolase activity"/>
    <property type="evidence" value="ECO:0007669"/>
    <property type="project" value="UniProtKB-KW"/>
</dbReference>
<dbReference type="RefSeq" id="WP_346053151.1">
    <property type="nucleotide sequence ID" value="NZ_JAYGII010000048.1"/>
</dbReference>
<accession>A0AAP6JGN0</accession>
<organism evidence="5 6">
    <name type="scientific">Natronospira elongata</name>
    <dbReference type="NCBI Taxonomy" id="3110268"/>
    <lineage>
        <taxon>Bacteria</taxon>
        <taxon>Pseudomonadati</taxon>
        <taxon>Pseudomonadota</taxon>
        <taxon>Gammaproteobacteria</taxon>
        <taxon>Natronospirales</taxon>
        <taxon>Natronospiraceae</taxon>
        <taxon>Natronospira</taxon>
    </lineage>
</organism>
<keyword evidence="5" id="KW-0378">Hydrolase</keyword>
<evidence type="ECO:0000256" key="1">
    <source>
        <dbReference type="ARBA" id="ARBA00022963"/>
    </source>
</evidence>
<evidence type="ECO:0000259" key="4">
    <source>
        <dbReference type="Pfam" id="PF00561"/>
    </source>
</evidence>
<dbReference type="Proteomes" id="UP001302316">
    <property type="component" value="Unassembled WGS sequence"/>
</dbReference>
<feature type="transmembrane region" description="Helical" evidence="3">
    <location>
        <begin position="153"/>
        <end position="174"/>
    </location>
</feature>
<proteinExistence type="predicted"/>
<dbReference type="GO" id="GO:0016042">
    <property type="term" value="P:lipid catabolic process"/>
    <property type="evidence" value="ECO:0007669"/>
    <property type="project" value="UniProtKB-KW"/>
</dbReference>
<reference evidence="5 6" key="1">
    <citation type="submission" date="2023-12" db="EMBL/GenBank/DDBJ databases">
        <title>Whole-genome sequencing of halo(alkali)philic microorganisms from hypersaline lakes.</title>
        <authorList>
            <person name="Sorokin D.Y."/>
            <person name="Merkel A.Y."/>
            <person name="Messina E."/>
            <person name="Yakimov M."/>
        </authorList>
    </citation>
    <scope>NUCLEOTIDE SEQUENCE [LARGE SCALE GENOMIC DNA]</scope>
    <source>
        <strain evidence="5 6">AB-CW1</strain>
    </source>
</reference>
<keyword evidence="3" id="KW-1133">Transmembrane helix</keyword>
<evidence type="ECO:0000256" key="2">
    <source>
        <dbReference type="ARBA" id="ARBA00023098"/>
    </source>
</evidence>
<keyword evidence="6" id="KW-1185">Reference proteome</keyword>
<dbReference type="Gene3D" id="3.40.50.1820">
    <property type="entry name" value="alpha/beta hydrolase"/>
    <property type="match status" value="2"/>
</dbReference>
<keyword evidence="3" id="KW-0472">Membrane</keyword>
<dbReference type="Pfam" id="PF00561">
    <property type="entry name" value="Abhydrolase_1"/>
    <property type="match status" value="1"/>
</dbReference>
<evidence type="ECO:0000313" key="5">
    <source>
        <dbReference type="EMBL" id="MEA5446695.1"/>
    </source>
</evidence>
<keyword evidence="1" id="KW-0442">Lipid degradation</keyword>
<keyword evidence="3" id="KW-0812">Transmembrane</keyword>
<dbReference type="SUPFAM" id="SSF53474">
    <property type="entry name" value="alpha/beta-Hydrolases"/>
    <property type="match status" value="1"/>
</dbReference>
<dbReference type="AlphaFoldDB" id="A0AAP6JGN0"/>
<feature type="domain" description="AB hydrolase-1" evidence="4">
    <location>
        <begin position="27"/>
        <end position="137"/>
    </location>
</feature>
<dbReference type="InterPro" id="IPR029058">
    <property type="entry name" value="AB_hydrolase_fold"/>
</dbReference>
<evidence type="ECO:0000313" key="6">
    <source>
        <dbReference type="Proteomes" id="UP001302316"/>
    </source>
</evidence>
<comment type="caution">
    <text evidence="5">The sequence shown here is derived from an EMBL/GenBank/DDBJ whole genome shotgun (WGS) entry which is preliminary data.</text>
</comment>
<keyword evidence="2" id="KW-0443">Lipid metabolism</keyword>
<sequence length="299" mass="33831">MNAESHFVELDGERCIHLRRFPGEGQVLFLLHGAIENGRIFYSRSGRGLAPWLAERGYDVWVMDLGGRGGSRPRIARGSRYSQTDSILREIPAAQDYIGQQRPGVSQHWIAHSWGGVLMNAVLARFPERARSVASLVFFGSKRRVRVWNLRRLLYVDLIWCWLSPLIVLLAGYLPARRLRFGSDDESRLSFSHGRRWVRETRWVDPIDGFDYRAALAEQRLPPTLYLAGAADAALGHPEDVKRLMAESGKGKQRFLLLAKAEGYARDYGHIDMLTAPEAGEDHFPVVLDWLAEHGEGKG</sequence>
<gene>
    <name evidence="5" type="ORF">VCB98_12785</name>
</gene>
<protein>
    <submittedName>
        <fullName evidence="5">Alpha/beta fold hydrolase</fullName>
    </submittedName>
</protein>
<dbReference type="PANTHER" id="PTHR11005">
    <property type="entry name" value="LYSOSOMAL ACID LIPASE-RELATED"/>
    <property type="match status" value="1"/>
</dbReference>
<dbReference type="InterPro" id="IPR000073">
    <property type="entry name" value="AB_hydrolase_1"/>
</dbReference>
<dbReference type="EMBL" id="JAYGII010000048">
    <property type="protein sequence ID" value="MEA5446695.1"/>
    <property type="molecule type" value="Genomic_DNA"/>
</dbReference>
<evidence type="ECO:0000256" key="3">
    <source>
        <dbReference type="SAM" id="Phobius"/>
    </source>
</evidence>
<name>A0AAP6JGN0_9GAMM</name>